<dbReference type="SUPFAM" id="SSF55961">
    <property type="entry name" value="Bet v1-like"/>
    <property type="match status" value="1"/>
</dbReference>
<dbReference type="CDD" id="cd08899">
    <property type="entry name" value="SRPBCC_CalC_Aha1-like_6"/>
    <property type="match status" value="1"/>
</dbReference>
<dbReference type="AlphaFoldDB" id="A0A975LBD6"/>
<keyword evidence="4" id="KW-1185">Reference proteome</keyword>
<accession>A0A975LBD6</accession>
<evidence type="ECO:0000256" key="1">
    <source>
        <dbReference type="ARBA" id="ARBA00006817"/>
    </source>
</evidence>
<dbReference type="Gene3D" id="3.30.530.20">
    <property type="match status" value="1"/>
</dbReference>
<evidence type="ECO:0000259" key="2">
    <source>
        <dbReference type="Pfam" id="PF08327"/>
    </source>
</evidence>
<evidence type="ECO:0000313" key="3">
    <source>
        <dbReference type="EMBL" id="QVJ02666.1"/>
    </source>
</evidence>
<organism evidence="3 4">
    <name type="scientific">Nocardiopsis eucommiae</name>
    <dbReference type="NCBI Taxonomy" id="2831970"/>
    <lineage>
        <taxon>Bacteria</taxon>
        <taxon>Bacillati</taxon>
        <taxon>Actinomycetota</taxon>
        <taxon>Actinomycetes</taxon>
        <taxon>Streptosporangiales</taxon>
        <taxon>Nocardiopsidaceae</taxon>
        <taxon>Nocardiopsis</taxon>
    </lineage>
</organism>
<dbReference type="EMBL" id="CP074402">
    <property type="protein sequence ID" value="QVJ02666.1"/>
    <property type="molecule type" value="Genomic_DNA"/>
</dbReference>
<dbReference type="Proteomes" id="UP000682416">
    <property type="component" value="Chromosome"/>
</dbReference>
<reference evidence="3" key="1">
    <citation type="submission" date="2021-05" db="EMBL/GenBank/DDBJ databases">
        <authorList>
            <person name="Kaiqin L."/>
            <person name="Jian G."/>
        </authorList>
    </citation>
    <scope>NUCLEOTIDE SEQUENCE</scope>
    <source>
        <strain evidence="3">HDS5</strain>
    </source>
</reference>
<comment type="similarity">
    <text evidence="1">Belongs to the AHA1 family.</text>
</comment>
<name>A0A975LBD6_9ACTN</name>
<dbReference type="KEGG" id="nec:KGD82_10100"/>
<dbReference type="Pfam" id="PF08327">
    <property type="entry name" value="AHSA1"/>
    <property type="match status" value="1"/>
</dbReference>
<dbReference type="InterPro" id="IPR023393">
    <property type="entry name" value="START-like_dom_sf"/>
</dbReference>
<evidence type="ECO:0000313" key="4">
    <source>
        <dbReference type="Proteomes" id="UP000682416"/>
    </source>
</evidence>
<proteinExistence type="inferred from homology"/>
<dbReference type="InterPro" id="IPR013538">
    <property type="entry name" value="ASHA1/2-like_C"/>
</dbReference>
<sequence>MSERTPVDVDGQIEAVSRRLDTGERDRQPTLVSTISQRYATTVEDLWDACTSTERLPRWFAPVTGDLRQGGHYQVEGNANGTIETCQPPRSFTATWEFGGGVSWIAVRVDPDGDEARLTLEHSAYADMEAQFWRQFGPGATGVGWDLALLGLAQYLRTGTNMPQEAEGWEATDEGRRFVTASSARWAECSVTIGTPRPDAEAARDRTTAFFLGEEPPTES</sequence>
<protein>
    <submittedName>
        <fullName evidence="3">SRPBCC family protein</fullName>
    </submittedName>
</protein>
<feature type="domain" description="Activator of Hsp90 ATPase homologue 1/2-like C-terminal" evidence="2">
    <location>
        <begin position="41"/>
        <end position="156"/>
    </location>
</feature>
<gene>
    <name evidence="3" type="ORF">KGD82_10100</name>
</gene>